<reference evidence="1" key="1">
    <citation type="submission" date="2018-07" db="EMBL/GenBank/DDBJ databases">
        <authorList>
            <person name="Quirk P.G."/>
            <person name="Krulwich T.A."/>
        </authorList>
    </citation>
    <scope>NUCLEOTIDE SEQUENCE</scope>
</reference>
<dbReference type="VEuPathDB" id="VectorBase:CSON010071"/>
<proteinExistence type="predicted"/>
<organism evidence="1">
    <name type="scientific">Culicoides sonorensis</name>
    <name type="common">Biting midge</name>
    <dbReference type="NCBI Taxonomy" id="179676"/>
    <lineage>
        <taxon>Eukaryota</taxon>
        <taxon>Metazoa</taxon>
        <taxon>Ecdysozoa</taxon>
        <taxon>Arthropoda</taxon>
        <taxon>Hexapoda</taxon>
        <taxon>Insecta</taxon>
        <taxon>Pterygota</taxon>
        <taxon>Neoptera</taxon>
        <taxon>Endopterygota</taxon>
        <taxon>Diptera</taxon>
        <taxon>Nematocera</taxon>
        <taxon>Chironomoidea</taxon>
        <taxon>Ceratopogonidae</taxon>
        <taxon>Ceratopogoninae</taxon>
        <taxon>Culicoides</taxon>
        <taxon>Monoculicoides</taxon>
    </lineage>
</organism>
<sequence length="48" mass="5359">MDEVQSPPSFCFQIITLTCDKSFVSFPDDSNLMCTTVYGGYTINCILI</sequence>
<evidence type="ECO:0000313" key="1">
    <source>
        <dbReference type="EMBL" id="SSX24021.1"/>
    </source>
</evidence>
<accession>A0A336M3V0</accession>
<name>A0A336M3V0_CULSO</name>
<dbReference type="EMBL" id="UFQT01000407">
    <property type="protein sequence ID" value="SSX24021.1"/>
    <property type="molecule type" value="Genomic_DNA"/>
</dbReference>
<dbReference type="AlphaFoldDB" id="A0A336M3V0"/>
<gene>
    <name evidence="1" type="primary">CSON010071</name>
</gene>
<protein>
    <submittedName>
        <fullName evidence="1">CSON010071 protein</fullName>
    </submittedName>
</protein>